<organism evidence="7 8">
    <name type="scientific">Naegleria lovaniensis</name>
    <name type="common">Amoeba</name>
    <dbReference type="NCBI Taxonomy" id="51637"/>
    <lineage>
        <taxon>Eukaryota</taxon>
        <taxon>Discoba</taxon>
        <taxon>Heterolobosea</taxon>
        <taxon>Tetramitia</taxon>
        <taxon>Eutetramitia</taxon>
        <taxon>Vahlkampfiidae</taxon>
        <taxon>Naegleria</taxon>
    </lineage>
</organism>
<evidence type="ECO:0000256" key="5">
    <source>
        <dbReference type="ARBA" id="ARBA00022917"/>
    </source>
</evidence>
<comment type="caution">
    <text evidence="7">The sequence shown here is derived from an EMBL/GenBank/DDBJ whole genome shotgun (WGS) entry which is preliminary data.</text>
</comment>
<comment type="similarity">
    <text evidence="1 6">Belongs to the eukaryotic initiation factor 4E family.</text>
</comment>
<protein>
    <recommendedName>
        <fullName evidence="9">Eukaryotic translation initiation factor 4E</fullName>
    </recommendedName>
</protein>
<gene>
    <name evidence="7" type="ORF">C9374_008391</name>
</gene>
<dbReference type="Pfam" id="PF01652">
    <property type="entry name" value="IF4E"/>
    <property type="match status" value="1"/>
</dbReference>
<evidence type="ECO:0000256" key="2">
    <source>
        <dbReference type="ARBA" id="ARBA00022540"/>
    </source>
</evidence>
<evidence type="ECO:0000256" key="4">
    <source>
        <dbReference type="ARBA" id="ARBA00022884"/>
    </source>
</evidence>
<reference evidence="7 8" key="1">
    <citation type="journal article" date="2018" name="BMC Genomics">
        <title>The genome of Naegleria lovaniensis, the basis for a comparative approach to unravel pathogenicity factors of the human pathogenic amoeba N. fowleri.</title>
        <authorList>
            <person name="Liechti N."/>
            <person name="Schurch N."/>
            <person name="Bruggmann R."/>
            <person name="Wittwer M."/>
        </authorList>
    </citation>
    <scope>NUCLEOTIDE SEQUENCE [LARGE SCALE GENOMIC DNA]</scope>
    <source>
        <strain evidence="7 8">ATCC 30569</strain>
    </source>
</reference>
<dbReference type="InterPro" id="IPR001040">
    <property type="entry name" value="TIF_eIF_4E"/>
</dbReference>
<dbReference type="PANTHER" id="PTHR11960">
    <property type="entry name" value="EUKARYOTIC TRANSLATION INITIATION FACTOR 4E RELATED"/>
    <property type="match status" value="1"/>
</dbReference>
<accession>A0AA88GLA9</accession>
<dbReference type="GO" id="GO:0006417">
    <property type="term" value="P:regulation of translation"/>
    <property type="evidence" value="ECO:0007669"/>
    <property type="project" value="UniProtKB-KW"/>
</dbReference>
<proteinExistence type="inferred from homology"/>
<dbReference type="GeneID" id="68100845"/>
<dbReference type="Proteomes" id="UP000816034">
    <property type="component" value="Unassembled WGS sequence"/>
</dbReference>
<evidence type="ECO:0000313" key="8">
    <source>
        <dbReference type="Proteomes" id="UP000816034"/>
    </source>
</evidence>
<dbReference type="GO" id="GO:0003743">
    <property type="term" value="F:translation initiation factor activity"/>
    <property type="evidence" value="ECO:0007669"/>
    <property type="project" value="UniProtKB-KW"/>
</dbReference>
<keyword evidence="8" id="KW-1185">Reference proteome</keyword>
<evidence type="ECO:0000256" key="3">
    <source>
        <dbReference type="ARBA" id="ARBA00022845"/>
    </source>
</evidence>
<name>A0AA88GLA9_NAELO</name>
<keyword evidence="4 6" id="KW-0694">RNA-binding</keyword>
<dbReference type="AlphaFoldDB" id="A0AA88GLA9"/>
<dbReference type="PANTHER" id="PTHR11960:SF8">
    <property type="entry name" value="EUKARYOTIC TRANSLATION INITIATION FACTOR 4E1-RELATED"/>
    <property type="match status" value="1"/>
</dbReference>
<sequence>MSNPTDTENHTTQSPWTLWYHSPRSKINEQNYKAFFTKVKTFNTVEDFWRLFNNVRSPSCLPIGTTYYLMRDGIKPEWEDPQCINGGEMVFSFTKKSRQEADQWWLFSCIMCIGENFIGLGNNICGCIVANRKSMIRISFWLATDEEEYVKRLEDQCKSVFEILSAGSTLFKFDFRSFRANLSKIQDHKE</sequence>
<dbReference type="RefSeq" id="XP_044545510.1">
    <property type="nucleotide sequence ID" value="XM_044698462.1"/>
</dbReference>
<keyword evidence="3" id="KW-0810">Translation regulation</keyword>
<keyword evidence="5 6" id="KW-0648">Protein biosynthesis</keyword>
<dbReference type="GO" id="GO:0000340">
    <property type="term" value="F:RNA 7-methylguanosine cap binding"/>
    <property type="evidence" value="ECO:0007669"/>
    <property type="project" value="TreeGrafter"/>
</dbReference>
<evidence type="ECO:0008006" key="9">
    <source>
        <dbReference type="Google" id="ProtNLM"/>
    </source>
</evidence>
<dbReference type="GO" id="GO:0016281">
    <property type="term" value="C:eukaryotic translation initiation factor 4F complex"/>
    <property type="evidence" value="ECO:0007669"/>
    <property type="project" value="TreeGrafter"/>
</dbReference>
<evidence type="ECO:0000256" key="1">
    <source>
        <dbReference type="ARBA" id="ARBA00009860"/>
    </source>
</evidence>
<dbReference type="SUPFAM" id="SSF55418">
    <property type="entry name" value="eIF4e-like"/>
    <property type="match status" value="1"/>
</dbReference>
<evidence type="ECO:0000256" key="6">
    <source>
        <dbReference type="RuleBase" id="RU004374"/>
    </source>
</evidence>
<dbReference type="Gene3D" id="3.30.760.10">
    <property type="entry name" value="RNA Cap, Translation Initiation Factor Eif4e"/>
    <property type="match status" value="1"/>
</dbReference>
<keyword evidence="2 6" id="KW-0396">Initiation factor</keyword>
<dbReference type="EMBL" id="PYSW02000034">
    <property type="protein sequence ID" value="KAG2378248.1"/>
    <property type="molecule type" value="Genomic_DNA"/>
</dbReference>
<dbReference type="InterPro" id="IPR023398">
    <property type="entry name" value="TIF_eIF4e-like"/>
</dbReference>
<evidence type="ECO:0000313" key="7">
    <source>
        <dbReference type="EMBL" id="KAG2378248.1"/>
    </source>
</evidence>